<dbReference type="InterPro" id="IPR001878">
    <property type="entry name" value="Znf_CCHC"/>
</dbReference>
<feature type="compositionally biased region" description="Polar residues" evidence="6">
    <location>
        <begin position="1040"/>
        <end position="1060"/>
    </location>
</feature>
<dbReference type="Pfam" id="PF22936">
    <property type="entry name" value="Pol_BBD"/>
    <property type="match status" value="1"/>
</dbReference>
<evidence type="ECO:0000259" key="8">
    <source>
        <dbReference type="PROSITE" id="PS50994"/>
    </source>
</evidence>
<evidence type="ECO:0000313" key="9">
    <source>
        <dbReference type="EMBL" id="ABM55238.1"/>
    </source>
</evidence>
<dbReference type="Pfam" id="PF13976">
    <property type="entry name" value="gag_pre-integrs"/>
    <property type="match status" value="1"/>
</dbReference>
<dbReference type="GO" id="GO:0003676">
    <property type="term" value="F:nucleic acid binding"/>
    <property type="evidence" value="ECO:0007669"/>
    <property type="project" value="InterPro"/>
</dbReference>
<dbReference type="Pfam" id="PF14223">
    <property type="entry name" value="Retrotran_gag_2"/>
    <property type="match status" value="1"/>
</dbReference>
<dbReference type="GO" id="GO:0004190">
    <property type="term" value="F:aspartic-type endopeptidase activity"/>
    <property type="evidence" value="ECO:0007669"/>
    <property type="project" value="UniProtKB-KW"/>
</dbReference>
<dbReference type="SMART" id="SM00343">
    <property type="entry name" value="ZnF_C2HC"/>
    <property type="match status" value="1"/>
</dbReference>
<dbReference type="InterPro" id="IPR036397">
    <property type="entry name" value="RNaseH_sf"/>
</dbReference>
<evidence type="ECO:0000256" key="2">
    <source>
        <dbReference type="ARBA" id="ARBA00022723"/>
    </source>
</evidence>
<dbReference type="InterPro" id="IPR012337">
    <property type="entry name" value="RNaseH-like_sf"/>
</dbReference>
<dbReference type="PANTHER" id="PTHR42648:SF21">
    <property type="entry name" value="CYSTEINE-RICH RLK (RECEPTOR-LIKE PROTEIN KINASE) 8"/>
    <property type="match status" value="1"/>
</dbReference>
<organism evidence="9">
    <name type="scientific">Beta vulgaris</name>
    <name type="common">Sugar beet</name>
    <dbReference type="NCBI Taxonomy" id="161934"/>
    <lineage>
        <taxon>Eukaryota</taxon>
        <taxon>Viridiplantae</taxon>
        <taxon>Streptophyta</taxon>
        <taxon>Embryophyta</taxon>
        <taxon>Tracheophyta</taxon>
        <taxon>Spermatophyta</taxon>
        <taxon>Magnoliopsida</taxon>
        <taxon>eudicotyledons</taxon>
        <taxon>Gunneridae</taxon>
        <taxon>Pentapetalae</taxon>
        <taxon>Caryophyllales</taxon>
        <taxon>Chenopodiaceae</taxon>
        <taxon>Betoideae</taxon>
        <taxon>Beta</taxon>
    </lineage>
</organism>
<dbReference type="Pfam" id="PF00665">
    <property type="entry name" value="rve"/>
    <property type="match status" value="1"/>
</dbReference>
<dbReference type="InterPro" id="IPR043502">
    <property type="entry name" value="DNA/RNA_pol_sf"/>
</dbReference>
<dbReference type="Pfam" id="PF07727">
    <property type="entry name" value="RVT_2"/>
    <property type="match status" value="1"/>
</dbReference>
<keyword evidence="5" id="KW-0863">Zinc-finger</keyword>
<dbReference type="InterPro" id="IPR039537">
    <property type="entry name" value="Retrotran_Ty1/copia-like"/>
</dbReference>
<dbReference type="GO" id="GO:0015074">
    <property type="term" value="P:DNA integration"/>
    <property type="evidence" value="ECO:0007669"/>
    <property type="project" value="InterPro"/>
</dbReference>
<dbReference type="InterPro" id="IPR025724">
    <property type="entry name" value="GAG-pre-integrase_dom"/>
</dbReference>
<evidence type="ECO:0000256" key="3">
    <source>
        <dbReference type="ARBA" id="ARBA00022750"/>
    </source>
</evidence>
<feature type="domain" description="CCHC-type" evidence="7">
    <location>
        <begin position="279"/>
        <end position="293"/>
    </location>
</feature>
<dbReference type="PROSITE" id="PS50158">
    <property type="entry name" value="ZF_CCHC"/>
    <property type="match status" value="1"/>
</dbReference>
<keyword evidence="4" id="KW-0378">Hydrolase</keyword>
<dbReference type="InterPro" id="IPR013103">
    <property type="entry name" value="RVT_2"/>
</dbReference>
<protein>
    <submittedName>
        <fullName evidence="9">Integrase</fullName>
    </submittedName>
</protein>
<evidence type="ECO:0000256" key="4">
    <source>
        <dbReference type="ARBA" id="ARBA00022801"/>
    </source>
</evidence>
<dbReference type="EMBL" id="EF101866">
    <property type="protein sequence ID" value="ABM55238.1"/>
    <property type="molecule type" value="Genomic_DNA"/>
</dbReference>
<dbReference type="GO" id="GO:0006508">
    <property type="term" value="P:proteolysis"/>
    <property type="evidence" value="ECO:0007669"/>
    <property type="project" value="UniProtKB-KW"/>
</dbReference>
<feature type="compositionally biased region" description="Acidic residues" evidence="6">
    <location>
        <begin position="1002"/>
        <end position="1020"/>
    </location>
</feature>
<sequence>MNTTEKLEEGYSTQRPPMFNGKYYNYWKNRMEIFIKAENYQVWRVIEVGDFEVTTTNDKNEVTLKPLSDYDKSDFEKMEVNAMAIKLLHCGLGPHEHNRIMGCKSAKQIWDLLEVTHEGTNEVKRSKIDLLMNQYELFCMKSKESIRDMFTRFTNIINELASLGKFISSEEQVRKVLRSLPKDRWMTKVTALQETKDFTKFNLEQLAGSLMTHELHLDTEYGESSKSKSIALKADDEDDSDSEEEEAALMVRKFRKMYRNMKNGNFKGKTKKFSNKAACHKCGSTDHFIKECPLWENDKTKERNKERFAERNKESKAPFSKANVRKAMIAAWGDSEMEEEEEQPTEETANLCLMANTDEKEDEEIIEVSQHGLESELDGKTRTEIYDLLYDAILECRDEREKREQTEQALKVCKEHIEWLKKMRTDVETRFFDLFDKNLKIKECYESLKNENYLINLEISHLKEFVPVLSSFDIRSTPLKGYRSEIEKINKEKIILKEQICSLKKELVVARNRGKIMKVPKWIEKPQTKRKEGLGFENYKKRNKTKKYVDLPSDKFCMYCGKVGVRGNNTWYLDSGCSKHMTGDKTKFLSLTTYEGGSVTFGDNKKGNIVAMGKVVEGLKHNLLSISQFCDKGNTVKFDKEKCLIINIKTKKVILEGTRKGNTYIVDLDLVPQINLTCLSVIEDDSLLWHKRLGHASFSLLEKLRSKDLVLGLPSIKFHIDQVCDACARGKQVRSSFKSKTIVSTTKPLELIHIDLCGPMRIQSRSGKRYVLVIVDDYSRYTWVIFLSSKDETYDEFLVFAKRVQNLSGHKIMHIRSDHGKEFENYKFDDLSRDNGLDHNFSAPRTPQQNGVVERKNRTLEEMSGTMLIASELPRNFWAEAVNTACHIINRAMMRPIINKTPYELYFGKKPNITYFRTFGCKCYVHNNGKDNLGKFDARSDEATFLGYSSHSKTYRVFNKRTMCVEESIHVIFDESDKHNPSIQVDDYEIGLAQPSPRNTDSQEEEEVKEERNEEFENNENNDIPVPQGGEDAPVPLNEGTESTEANRGTTEQNSSSTQGTHEEQHVPIREFQPKPWRLQKSHPVELIISDISKARLEAIRILIAFAAYMGFKLYQMDVKCAFLNGYLNEDVYVEQPPGFENNNLPNHVYKLDKALYGLKQAPRSWYERLSKFLLENNFKRGKVDKTLFLKSKGTDILLVQIYVDDIIFGATNETLCKEFSRLVSNEFEMSMMGELNFFLGLQIKQTEKGIIVHQQKYIKELLKKYGLENSKINHTPMGTSTRLDEDSIGTSVDQTKYRGMIGLLLYLTASRPDIAFSVGLCARFQANPKESHLTAVKRILRYLKGTDDLGLYYPRSDTFELKGYADADYAGDLVNRKSTSGMAQFLGHSLVSWSTKKQNTVALSTAEAEYVAAAACCSQMLWIKQQLSDYGINFECVPIYCDNTSAISISKDPVHHSRVKHIHIRHHFLRENVEKGLIKLEFCQTDYQIADILTKPLQRDRYEKLRLELCLIKIK</sequence>
<dbReference type="CDD" id="cd09272">
    <property type="entry name" value="RNase_HI_RT_Ty1"/>
    <property type="match status" value="1"/>
</dbReference>
<keyword evidence="3" id="KW-0064">Aspartyl protease</keyword>
<evidence type="ECO:0000256" key="1">
    <source>
        <dbReference type="ARBA" id="ARBA00022670"/>
    </source>
</evidence>
<feature type="compositionally biased region" description="Basic and acidic residues" evidence="6">
    <location>
        <begin position="1061"/>
        <end position="1073"/>
    </location>
</feature>
<accession>A2I5F8</accession>
<dbReference type="Gene3D" id="4.10.60.10">
    <property type="entry name" value="Zinc finger, CCHC-type"/>
    <property type="match status" value="1"/>
</dbReference>
<dbReference type="InterPro" id="IPR001584">
    <property type="entry name" value="Integrase_cat-core"/>
</dbReference>
<dbReference type="Gene3D" id="3.30.420.10">
    <property type="entry name" value="Ribonuclease H-like superfamily/Ribonuclease H"/>
    <property type="match status" value="1"/>
</dbReference>
<dbReference type="PROSITE" id="PS50994">
    <property type="entry name" value="INTEGRASE"/>
    <property type="match status" value="1"/>
</dbReference>
<feature type="region of interest" description="Disordered" evidence="6">
    <location>
        <begin position="992"/>
        <end position="1073"/>
    </location>
</feature>
<keyword evidence="5" id="KW-0862">Zinc</keyword>
<dbReference type="SUPFAM" id="SSF56672">
    <property type="entry name" value="DNA/RNA polymerases"/>
    <property type="match status" value="1"/>
</dbReference>
<keyword evidence="2" id="KW-0479">Metal-binding</keyword>
<dbReference type="GO" id="GO:0008270">
    <property type="term" value="F:zinc ion binding"/>
    <property type="evidence" value="ECO:0007669"/>
    <property type="project" value="UniProtKB-KW"/>
</dbReference>
<evidence type="ECO:0000259" key="7">
    <source>
        <dbReference type="PROSITE" id="PS50158"/>
    </source>
</evidence>
<feature type="domain" description="Integrase catalytic" evidence="8">
    <location>
        <begin position="744"/>
        <end position="910"/>
    </location>
</feature>
<evidence type="ECO:0000256" key="5">
    <source>
        <dbReference type="PROSITE-ProRule" id="PRU00047"/>
    </source>
</evidence>
<reference evidence="9" key="1">
    <citation type="submission" date="2006-11" db="EMBL/GenBank/DDBJ databases">
        <authorList>
            <person name="Kuykendall L.D."/>
            <person name="Shao J."/>
            <person name="Murphy T."/>
        </authorList>
    </citation>
    <scope>NUCLEOTIDE SEQUENCE</scope>
</reference>
<dbReference type="InterPro" id="IPR054722">
    <property type="entry name" value="PolX-like_BBD"/>
</dbReference>
<reference evidence="9" key="2">
    <citation type="journal article" date="2009" name="Int J Plant Genomics">
        <title>A Nest of LTR Retrotransposons Adjacent the Disease Resistance-Priming Gene NPR1 in Beta vulgaris L. U.S. Hybrid H20.</title>
        <authorList>
            <person name="Kuykendall D."/>
            <person name="Shao J."/>
            <person name="Trimmer K."/>
        </authorList>
    </citation>
    <scope>NUCLEOTIDE SEQUENCE</scope>
</reference>
<dbReference type="InterPro" id="IPR057670">
    <property type="entry name" value="SH3_retrovirus"/>
</dbReference>
<name>A2I5F8_BETVU</name>
<dbReference type="Pfam" id="PF25597">
    <property type="entry name" value="SH3_retrovirus"/>
    <property type="match status" value="1"/>
</dbReference>
<dbReference type="SUPFAM" id="SSF53098">
    <property type="entry name" value="Ribonuclease H-like"/>
    <property type="match status" value="1"/>
</dbReference>
<keyword evidence="1" id="KW-0645">Protease</keyword>
<evidence type="ECO:0000256" key="6">
    <source>
        <dbReference type="SAM" id="MobiDB-lite"/>
    </source>
</evidence>
<proteinExistence type="predicted"/>
<dbReference type="PANTHER" id="PTHR42648">
    <property type="entry name" value="TRANSPOSASE, PUTATIVE-RELATED"/>
    <property type="match status" value="1"/>
</dbReference>